<dbReference type="Proteomes" id="UP000182135">
    <property type="component" value="Unassembled WGS sequence"/>
</dbReference>
<dbReference type="Pfam" id="PF00403">
    <property type="entry name" value="HMA"/>
    <property type="match status" value="1"/>
</dbReference>
<evidence type="ECO:0000313" key="3">
    <source>
        <dbReference type="EMBL" id="SFF79323.1"/>
    </source>
</evidence>
<organism evidence="3 4">
    <name type="scientific">Clostridium cadaveris</name>
    <dbReference type="NCBI Taxonomy" id="1529"/>
    <lineage>
        <taxon>Bacteria</taxon>
        <taxon>Bacillati</taxon>
        <taxon>Bacillota</taxon>
        <taxon>Clostridia</taxon>
        <taxon>Eubacteriales</taxon>
        <taxon>Clostridiaceae</taxon>
        <taxon>Clostridium</taxon>
    </lineage>
</organism>
<dbReference type="InterPro" id="IPR006121">
    <property type="entry name" value="HMA_dom"/>
</dbReference>
<keyword evidence="1" id="KW-0479">Metal-binding</keyword>
<dbReference type="OrthoDB" id="9813965at2"/>
<accession>A0A1I2LJR1</accession>
<dbReference type="InterPro" id="IPR036163">
    <property type="entry name" value="HMA_dom_sf"/>
</dbReference>
<reference evidence="3 4" key="1">
    <citation type="submission" date="2016-10" db="EMBL/GenBank/DDBJ databases">
        <authorList>
            <person name="de Groot N.N."/>
        </authorList>
    </citation>
    <scope>NUCLEOTIDE SEQUENCE [LARGE SCALE GENOMIC DNA]</scope>
    <source>
        <strain evidence="3 4">NLAE-zl-G419</strain>
    </source>
</reference>
<dbReference type="eggNOG" id="COG2608">
    <property type="taxonomic scope" value="Bacteria"/>
</dbReference>
<dbReference type="AlphaFoldDB" id="A0A1I2LJR1"/>
<evidence type="ECO:0000313" key="4">
    <source>
        <dbReference type="Proteomes" id="UP000182135"/>
    </source>
</evidence>
<proteinExistence type="predicted"/>
<dbReference type="PROSITE" id="PS01047">
    <property type="entry name" value="HMA_1"/>
    <property type="match status" value="1"/>
</dbReference>
<dbReference type="GeneID" id="90545698"/>
<keyword evidence="4" id="KW-1185">Reference proteome</keyword>
<dbReference type="InterPro" id="IPR017969">
    <property type="entry name" value="Heavy-metal-associated_CS"/>
</dbReference>
<dbReference type="PROSITE" id="PS50846">
    <property type="entry name" value="HMA_2"/>
    <property type="match status" value="1"/>
</dbReference>
<name>A0A1I2LJR1_9CLOT</name>
<feature type="domain" description="HMA" evidence="2">
    <location>
        <begin position="1"/>
        <end position="62"/>
    </location>
</feature>
<dbReference type="STRING" id="1529.SAMN04487885_110122"/>
<dbReference type="SUPFAM" id="SSF55008">
    <property type="entry name" value="HMA, heavy metal-associated domain"/>
    <property type="match status" value="1"/>
</dbReference>
<dbReference type="Gene3D" id="3.30.70.100">
    <property type="match status" value="1"/>
</dbReference>
<sequence length="65" mass="7029">MKKVIINGMSCGHCANHVKEALSEIGAKNINVDLASKCATFDGEISDEAIKNAIEDYGYEVVEIQ</sequence>
<dbReference type="EMBL" id="FOOE01000010">
    <property type="protein sequence ID" value="SFF79323.1"/>
    <property type="molecule type" value="Genomic_DNA"/>
</dbReference>
<dbReference type="CDD" id="cd00371">
    <property type="entry name" value="HMA"/>
    <property type="match status" value="1"/>
</dbReference>
<dbReference type="RefSeq" id="WP_027638751.1">
    <property type="nucleotide sequence ID" value="NZ_BAAACD010000033.1"/>
</dbReference>
<evidence type="ECO:0000256" key="1">
    <source>
        <dbReference type="ARBA" id="ARBA00022723"/>
    </source>
</evidence>
<gene>
    <name evidence="3" type="ORF">SAMN04487885_110122</name>
</gene>
<protein>
    <submittedName>
        <fullName evidence="3">Copper chaperone CopZ</fullName>
    </submittedName>
</protein>
<dbReference type="GO" id="GO:0046872">
    <property type="term" value="F:metal ion binding"/>
    <property type="evidence" value="ECO:0007669"/>
    <property type="project" value="UniProtKB-KW"/>
</dbReference>
<evidence type="ECO:0000259" key="2">
    <source>
        <dbReference type="PROSITE" id="PS50846"/>
    </source>
</evidence>